<name>A0A4U5VBQ1_COLLU</name>
<feature type="domain" description="G" evidence="3">
    <location>
        <begin position="65"/>
        <end position="85"/>
    </location>
</feature>
<dbReference type="STRING" id="240159.A0A4U5VBQ1"/>
<dbReference type="GO" id="GO:0005525">
    <property type="term" value="F:GTP binding"/>
    <property type="evidence" value="ECO:0007669"/>
    <property type="project" value="UniProtKB-KW"/>
</dbReference>
<dbReference type="GO" id="GO:0003924">
    <property type="term" value="F:GTPase activity"/>
    <property type="evidence" value="ECO:0007669"/>
    <property type="project" value="TreeGrafter"/>
</dbReference>
<accession>A0A4U5VBQ1</accession>
<evidence type="ECO:0000313" key="5">
    <source>
        <dbReference type="Proteomes" id="UP000298787"/>
    </source>
</evidence>
<dbReference type="InterPro" id="IPR006073">
    <property type="entry name" value="GTP-bd"/>
</dbReference>
<evidence type="ECO:0000259" key="3">
    <source>
        <dbReference type="Pfam" id="PF01926"/>
    </source>
</evidence>
<dbReference type="FunFam" id="1.10.1580.10:FF:000004">
    <property type="entry name" value="Mitochondrial GTPase 1"/>
    <property type="match status" value="1"/>
</dbReference>
<dbReference type="PANTHER" id="PTHR45782">
    <property type="entry name" value="MITOCHONDRIAL RIBOSOME-ASSOCIATED GTPASE 1"/>
    <property type="match status" value="1"/>
</dbReference>
<dbReference type="InterPro" id="IPR023179">
    <property type="entry name" value="GTP-bd_ortho_bundle_sf"/>
</dbReference>
<sequence length="185" mass="20915">MDLADLSGKQTILKMLEKNGVKNVLFTDSLKQRDDSIKKLVPMVVEIIENKPRFNRDENTDYCLMVIGVPNVGKSSLINSLRRTNLKKGTILDHLVGEDIIADYLLYSLNRLGKFSYVERYDLQEPSDDIQYVLKRISVKLGKTQRVKAITGVGNVTVTVPNYTAAAYDFIRAFRKGELGLVMLD</sequence>
<dbReference type="PANTHER" id="PTHR45782:SF4">
    <property type="entry name" value="MITOCHONDRIAL RIBOSOME-ASSOCIATED GTPASE 1"/>
    <property type="match status" value="1"/>
</dbReference>
<dbReference type="InterPro" id="IPR027417">
    <property type="entry name" value="P-loop_NTPase"/>
</dbReference>
<dbReference type="GO" id="GO:0005739">
    <property type="term" value="C:mitochondrion"/>
    <property type="evidence" value="ECO:0007669"/>
    <property type="project" value="TreeGrafter"/>
</dbReference>
<keyword evidence="2" id="KW-0342">GTP-binding</keyword>
<evidence type="ECO:0000256" key="1">
    <source>
        <dbReference type="ARBA" id="ARBA00022741"/>
    </source>
</evidence>
<dbReference type="Proteomes" id="UP000298787">
    <property type="component" value="Chromosome 17"/>
</dbReference>
<gene>
    <name evidence="4" type="ORF">D9C73_019819</name>
</gene>
<protein>
    <submittedName>
        <fullName evidence="4">GTPase 1 Mitochondrial</fullName>
    </submittedName>
</protein>
<organism evidence="4 5">
    <name type="scientific">Collichthys lucidus</name>
    <name type="common">Big head croaker</name>
    <name type="synonym">Sciaena lucida</name>
    <dbReference type="NCBI Taxonomy" id="240159"/>
    <lineage>
        <taxon>Eukaryota</taxon>
        <taxon>Metazoa</taxon>
        <taxon>Chordata</taxon>
        <taxon>Craniata</taxon>
        <taxon>Vertebrata</taxon>
        <taxon>Euteleostomi</taxon>
        <taxon>Actinopterygii</taxon>
        <taxon>Neopterygii</taxon>
        <taxon>Teleostei</taxon>
        <taxon>Neoteleostei</taxon>
        <taxon>Acanthomorphata</taxon>
        <taxon>Eupercaria</taxon>
        <taxon>Sciaenidae</taxon>
        <taxon>Collichthys</taxon>
    </lineage>
</organism>
<reference evidence="4 5" key="1">
    <citation type="submission" date="2019-01" db="EMBL/GenBank/DDBJ databases">
        <title>Genome Assembly of Collichthys lucidus.</title>
        <authorList>
            <person name="Cai M."/>
            <person name="Xiao S."/>
        </authorList>
    </citation>
    <scope>NUCLEOTIDE SEQUENCE [LARGE SCALE GENOMIC DNA]</scope>
    <source>
        <strain evidence="4">JT15FE1705JMU</strain>
        <tissue evidence="4">Muscle</tissue>
    </source>
</reference>
<dbReference type="Gene3D" id="3.40.50.300">
    <property type="entry name" value="P-loop containing nucleotide triphosphate hydrolases"/>
    <property type="match status" value="1"/>
</dbReference>
<evidence type="ECO:0000256" key="2">
    <source>
        <dbReference type="ARBA" id="ARBA00023134"/>
    </source>
</evidence>
<dbReference type="EMBL" id="CM014094">
    <property type="protein sequence ID" value="TKS85523.1"/>
    <property type="molecule type" value="Genomic_DNA"/>
</dbReference>
<keyword evidence="1" id="KW-0547">Nucleotide-binding</keyword>
<evidence type="ECO:0000313" key="4">
    <source>
        <dbReference type="EMBL" id="TKS85523.1"/>
    </source>
</evidence>
<dbReference type="Pfam" id="PF01926">
    <property type="entry name" value="MMR_HSR1"/>
    <property type="match status" value="1"/>
</dbReference>
<dbReference type="GO" id="GO:0032543">
    <property type="term" value="P:mitochondrial translation"/>
    <property type="evidence" value="ECO:0007669"/>
    <property type="project" value="TreeGrafter"/>
</dbReference>
<dbReference type="Gene3D" id="1.10.1580.10">
    <property type="match status" value="1"/>
</dbReference>
<keyword evidence="5" id="KW-1185">Reference proteome</keyword>
<dbReference type="AlphaFoldDB" id="A0A4U5VBQ1"/>
<dbReference type="SUPFAM" id="SSF52540">
    <property type="entry name" value="P-loop containing nucleoside triphosphate hydrolases"/>
    <property type="match status" value="1"/>
</dbReference>
<proteinExistence type="predicted"/>